<evidence type="ECO:0000313" key="13">
    <source>
        <dbReference type="EMBL" id="NMK97304.1"/>
    </source>
</evidence>
<comment type="caution">
    <text evidence="14">The sequence shown here is derived from an EMBL/GenBank/DDBJ whole genome shotgun (WGS) entry which is preliminary data.</text>
</comment>
<evidence type="ECO:0000256" key="7">
    <source>
        <dbReference type="ARBA" id="ARBA00023136"/>
    </source>
</evidence>
<keyword evidence="6 10" id="KW-1133">Transmembrane helix</keyword>
<dbReference type="PANTHER" id="PTHR48090:SF8">
    <property type="entry name" value="GLYCOSYLTRANSFERASE CSBB-RELATED"/>
    <property type="match status" value="1"/>
</dbReference>
<dbReference type="EMBL" id="JABBLX010000008">
    <property type="protein sequence ID" value="NMK97304.1"/>
    <property type="molecule type" value="Genomic_DNA"/>
</dbReference>
<evidence type="ECO:0000313" key="17">
    <source>
        <dbReference type="Proteomes" id="UP000550736"/>
    </source>
</evidence>
<sequence>MKVRVIVPCYNEGEVVLKTYDKLTEIMSKDSSVKNYEYDLLFIDDGSKDTTIDHLQNLAAYDSHVKFLSFSRNFGKEAAMIAGYQNSTDHDAVVMIDGDLQHPPEYIPQMVEGYLEGYDQVIAKRDRKGENFARKSMSRFYYKMINTFVEDIQFEDGVGDFRLLSQRAVQALTSLDEYNRFSKGLFEWIGYNTKIFTYENVTREAGESKWTFRKLLNYGIDGLISFNNKPLRMMIYLGMFTFSISILYIVYLFINILISGINIPGYFTTIAAILLLGGIQLISIGVIGEYIGRIYYEVKHRPKYIVQATNLKPIDNESSQKQTHNKVETPQYKNRDDYYKLSTYRRESAQVKSKTQASQQQDRYKEHVY</sequence>
<evidence type="ECO:0000256" key="10">
    <source>
        <dbReference type="SAM" id="Phobius"/>
    </source>
</evidence>
<dbReference type="RefSeq" id="WP_023350684.1">
    <property type="nucleotide sequence ID" value="NZ_AP014956.1"/>
</dbReference>
<keyword evidence="5 10" id="KW-0812">Transmembrane</keyword>
<evidence type="ECO:0000259" key="11">
    <source>
        <dbReference type="Pfam" id="PF00535"/>
    </source>
</evidence>
<gene>
    <name evidence="14" type="ORF">EQ811_00975</name>
    <name evidence="13" type="ORF">HHM13_04205</name>
    <name evidence="12" type="ORF">HHM24_05140</name>
</gene>
<evidence type="ECO:0000256" key="1">
    <source>
        <dbReference type="ARBA" id="ARBA00004651"/>
    </source>
</evidence>
<evidence type="ECO:0000313" key="16">
    <source>
        <dbReference type="Proteomes" id="UP000538955"/>
    </source>
</evidence>
<feature type="compositionally biased region" description="Polar residues" evidence="9">
    <location>
        <begin position="350"/>
        <end position="361"/>
    </location>
</feature>
<reference evidence="14 15" key="1">
    <citation type="journal article" date="2019" name="Sci. Transl. Med.">
        <title>Quorum sensing between bacterial species on the skin protects against epidermal injury in atopic dermatitis.</title>
        <authorList>
            <person name="Williams M.R."/>
        </authorList>
    </citation>
    <scope>NUCLEOTIDE SEQUENCE [LARGE SCALE GENOMIC DNA]</scope>
    <source>
        <strain evidence="14 15">H8</strain>
    </source>
</reference>
<feature type="transmembrane region" description="Helical" evidence="10">
    <location>
        <begin position="266"/>
        <end position="291"/>
    </location>
</feature>
<evidence type="ECO:0000313" key="15">
    <source>
        <dbReference type="Proteomes" id="UP000291949"/>
    </source>
</evidence>
<dbReference type="EMBL" id="JABBMI010000057">
    <property type="protein sequence ID" value="NMK54139.1"/>
    <property type="molecule type" value="Genomic_DNA"/>
</dbReference>
<evidence type="ECO:0000256" key="9">
    <source>
        <dbReference type="SAM" id="MobiDB-lite"/>
    </source>
</evidence>
<evidence type="ECO:0000256" key="5">
    <source>
        <dbReference type="ARBA" id="ARBA00022692"/>
    </source>
</evidence>
<feature type="transmembrane region" description="Helical" evidence="10">
    <location>
        <begin position="234"/>
        <end position="254"/>
    </location>
</feature>
<dbReference type="InterPro" id="IPR050256">
    <property type="entry name" value="Glycosyltransferase_2"/>
</dbReference>
<dbReference type="Proteomes" id="UP000291949">
    <property type="component" value="Unassembled WGS sequence"/>
</dbReference>
<evidence type="ECO:0000256" key="6">
    <source>
        <dbReference type="ARBA" id="ARBA00022989"/>
    </source>
</evidence>
<reference evidence="16 17" key="2">
    <citation type="submission" date="2020-04" db="EMBL/GenBank/DDBJ databases">
        <title>The Epidemiology and Molecular Characteristics of Linezolid-Resistant Staphylococcus capitis in Huashan Hospital, Shanghai.</title>
        <authorList>
            <person name="Ding L."/>
            <person name="Li P."/>
            <person name="Yang Y."/>
            <person name="Lin D."/>
            <person name="Xu X."/>
        </authorList>
    </citation>
    <scope>NUCLEOTIDE SEQUENCE [LARGE SCALE GENOMIC DNA]</scope>
    <source>
        <strain evidence="13 17">12-86</strain>
        <strain evidence="12 16">17-84</strain>
    </source>
</reference>
<dbReference type="PANTHER" id="PTHR48090">
    <property type="entry name" value="UNDECAPRENYL-PHOSPHATE 4-DEOXY-4-FORMAMIDO-L-ARABINOSE TRANSFERASE-RELATED"/>
    <property type="match status" value="1"/>
</dbReference>
<accession>A0A7Z7YWI8</accession>
<organism evidence="14 15">
    <name type="scientific">Staphylococcus capitis</name>
    <dbReference type="NCBI Taxonomy" id="29388"/>
    <lineage>
        <taxon>Bacteria</taxon>
        <taxon>Bacillati</taxon>
        <taxon>Bacillota</taxon>
        <taxon>Bacilli</taxon>
        <taxon>Bacillales</taxon>
        <taxon>Staphylococcaceae</taxon>
        <taxon>Staphylococcus</taxon>
    </lineage>
</organism>
<keyword evidence="2" id="KW-1003">Cell membrane</keyword>
<dbReference type="GO" id="GO:0016757">
    <property type="term" value="F:glycosyltransferase activity"/>
    <property type="evidence" value="ECO:0007669"/>
    <property type="project" value="UniProtKB-KW"/>
</dbReference>
<dbReference type="EMBL" id="SCHC01000001">
    <property type="protein sequence ID" value="TBW77674.1"/>
    <property type="molecule type" value="Genomic_DNA"/>
</dbReference>
<dbReference type="Proteomes" id="UP000550736">
    <property type="component" value="Unassembled WGS sequence"/>
</dbReference>
<keyword evidence="3" id="KW-0328">Glycosyltransferase</keyword>
<dbReference type="InterPro" id="IPR029044">
    <property type="entry name" value="Nucleotide-diphossugar_trans"/>
</dbReference>
<protein>
    <submittedName>
        <fullName evidence="12 14">Glycosyltransferase</fullName>
    </submittedName>
</protein>
<keyword evidence="16" id="KW-1185">Reference proteome</keyword>
<dbReference type="SUPFAM" id="SSF53448">
    <property type="entry name" value="Nucleotide-diphospho-sugar transferases"/>
    <property type="match status" value="1"/>
</dbReference>
<dbReference type="FunFam" id="3.90.550.10:FF:000079">
    <property type="entry name" value="Probable glycosyl transferase"/>
    <property type="match status" value="1"/>
</dbReference>
<evidence type="ECO:0000256" key="4">
    <source>
        <dbReference type="ARBA" id="ARBA00022679"/>
    </source>
</evidence>
<evidence type="ECO:0000313" key="14">
    <source>
        <dbReference type="EMBL" id="TBW77674.1"/>
    </source>
</evidence>
<name>A0A7Z7YWI8_STACP</name>
<evidence type="ECO:0000313" key="12">
    <source>
        <dbReference type="EMBL" id="NMK54139.1"/>
    </source>
</evidence>
<keyword evidence="4 14" id="KW-0808">Transferase</keyword>
<evidence type="ECO:0000256" key="8">
    <source>
        <dbReference type="ARBA" id="ARBA00038152"/>
    </source>
</evidence>
<dbReference type="Proteomes" id="UP000538955">
    <property type="component" value="Unassembled WGS sequence"/>
</dbReference>
<evidence type="ECO:0000256" key="2">
    <source>
        <dbReference type="ARBA" id="ARBA00022475"/>
    </source>
</evidence>
<dbReference type="InterPro" id="IPR001173">
    <property type="entry name" value="Glyco_trans_2-like"/>
</dbReference>
<dbReference type="Pfam" id="PF00535">
    <property type="entry name" value="Glycos_transf_2"/>
    <property type="match status" value="1"/>
</dbReference>
<comment type="subcellular location">
    <subcellularLocation>
        <location evidence="1">Cell membrane</location>
        <topology evidence="1">Multi-pass membrane protein</topology>
    </subcellularLocation>
</comment>
<dbReference type="CDD" id="cd04187">
    <property type="entry name" value="DPM1_like_bac"/>
    <property type="match status" value="1"/>
</dbReference>
<dbReference type="AlphaFoldDB" id="A0A7Z7YWI8"/>
<feature type="region of interest" description="Disordered" evidence="9">
    <location>
        <begin position="345"/>
        <end position="369"/>
    </location>
</feature>
<dbReference type="GO" id="GO:0005886">
    <property type="term" value="C:plasma membrane"/>
    <property type="evidence" value="ECO:0007669"/>
    <property type="project" value="UniProtKB-SubCell"/>
</dbReference>
<evidence type="ECO:0000256" key="3">
    <source>
        <dbReference type="ARBA" id="ARBA00022676"/>
    </source>
</evidence>
<comment type="similarity">
    <text evidence="8">Belongs to the glycosyltransferase 2 family. GtrB subfamily.</text>
</comment>
<keyword evidence="7 10" id="KW-0472">Membrane</keyword>
<proteinExistence type="inferred from homology"/>
<feature type="domain" description="Glycosyltransferase 2-like" evidence="11">
    <location>
        <begin position="5"/>
        <end position="171"/>
    </location>
</feature>
<dbReference type="Gene3D" id="3.90.550.10">
    <property type="entry name" value="Spore Coat Polysaccharide Biosynthesis Protein SpsA, Chain A"/>
    <property type="match status" value="1"/>
</dbReference>